<gene>
    <name evidence="2" type="ORF">GTW20_11170</name>
</gene>
<feature type="transmembrane region" description="Helical" evidence="1">
    <location>
        <begin position="149"/>
        <end position="171"/>
    </location>
</feature>
<organism evidence="2 3">
    <name type="scientific">Nocardiopsis alba</name>
    <dbReference type="NCBI Taxonomy" id="53437"/>
    <lineage>
        <taxon>Bacteria</taxon>
        <taxon>Bacillati</taxon>
        <taxon>Actinomycetota</taxon>
        <taxon>Actinomycetes</taxon>
        <taxon>Streptosporangiales</taxon>
        <taxon>Nocardiopsidaceae</taxon>
        <taxon>Nocardiopsis</taxon>
    </lineage>
</organism>
<name>A0A7K2IS55_9ACTN</name>
<comment type="caution">
    <text evidence="2">The sequence shown here is derived from an EMBL/GenBank/DDBJ whole genome shotgun (WGS) entry which is preliminary data.</text>
</comment>
<feature type="transmembrane region" description="Helical" evidence="1">
    <location>
        <begin position="27"/>
        <end position="47"/>
    </location>
</feature>
<dbReference type="EMBL" id="WWHY01000001">
    <property type="protein sequence ID" value="MYR32819.1"/>
    <property type="molecule type" value="Genomic_DNA"/>
</dbReference>
<reference evidence="2 3" key="1">
    <citation type="journal article" date="2019" name="Nat. Commun.">
        <title>The antimicrobial potential of Streptomyces from insect microbiomes.</title>
        <authorList>
            <person name="Chevrette M.G."/>
            <person name="Carlson C.M."/>
            <person name="Ortega H.E."/>
            <person name="Thomas C."/>
            <person name="Ananiev G.E."/>
            <person name="Barns K.J."/>
            <person name="Book A.J."/>
            <person name="Cagnazzo J."/>
            <person name="Carlos C."/>
            <person name="Flanigan W."/>
            <person name="Grubbs K.J."/>
            <person name="Horn H.A."/>
            <person name="Hoffmann F.M."/>
            <person name="Klassen J.L."/>
            <person name="Knack J.J."/>
            <person name="Lewin G.R."/>
            <person name="McDonald B.R."/>
            <person name="Muller L."/>
            <person name="Melo W.G.P."/>
            <person name="Pinto-Tomas A.A."/>
            <person name="Schmitz A."/>
            <person name="Wendt-Pienkowski E."/>
            <person name="Wildman S."/>
            <person name="Zhao M."/>
            <person name="Zhang F."/>
            <person name="Bugni T.S."/>
            <person name="Andes D.R."/>
            <person name="Pupo M.T."/>
            <person name="Currie C.R."/>
        </authorList>
    </citation>
    <scope>NUCLEOTIDE SEQUENCE [LARGE SCALE GENOMIC DNA]</scope>
    <source>
        <strain evidence="2 3">SID5840</strain>
    </source>
</reference>
<sequence length="448" mass="49657">MAPLTSSAARLPVYTLGLVRRHWAPLLCVYTGGMLLHALIMRGLVAFNDVEPALALSGLGLTLLITLVTFVVMFQLLRPGLPLVDSELNAEIVRRNKRKGFAERERRVVDGVALAIMPFLLFYGAWGLFEEQYNTYSVDLLNTGGVEAFSAPTEMAWFGMPLLVACSAWLLRRVCGHFYKTGRNPVLGILTALFEGVWMFMVVFSIGVLIGLWNDWIGSRVLWVSVELSITRGIDGFGDLIDVPNLSLGVSAAFAALWATVKEGFIGPMLWLTITAVVYRAQIDDHDALFEERRGGGRFGAAVNRTARLSRIFGKHADSDFRDKFTPCLNAVRFVLGAGPVFYLTFCLYFVLLDLVFSRLHRGVLVLLERTGEPNEVWLWTQPVDFVLTALHMLLRLCLLAATFEIALRKAEETSVGRHLWRVAGHAVPTPEARGPVRRGTGPGRGAH</sequence>
<dbReference type="Proteomes" id="UP000467124">
    <property type="component" value="Unassembled WGS sequence"/>
</dbReference>
<protein>
    <submittedName>
        <fullName evidence="2">Uncharacterized protein</fullName>
    </submittedName>
</protein>
<feature type="transmembrane region" description="Helical" evidence="1">
    <location>
        <begin position="108"/>
        <end position="129"/>
    </location>
</feature>
<evidence type="ECO:0000313" key="3">
    <source>
        <dbReference type="Proteomes" id="UP000467124"/>
    </source>
</evidence>
<accession>A0A7K2IS55</accession>
<feature type="transmembrane region" description="Helical" evidence="1">
    <location>
        <begin position="192"/>
        <end position="213"/>
    </location>
</feature>
<keyword evidence="1" id="KW-0472">Membrane</keyword>
<feature type="transmembrane region" description="Helical" evidence="1">
    <location>
        <begin position="331"/>
        <end position="352"/>
    </location>
</feature>
<feature type="transmembrane region" description="Helical" evidence="1">
    <location>
        <begin position="53"/>
        <end position="77"/>
    </location>
</feature>
<feature type="transmembrane region" description="Helical" evidence="1">
    <location>
        <begin position="386"/>
        <end position="408"/>
    </location>
</feature>
<keyword evidence="1" id="KW-1133">Transmembrane helix</keyword>
<dbReference type="AlphaFoldDB" id="A0A7K2IS55"/>
<evidence type="ECO:0000256" key="1">
    <source>
        <dbReference type="SAM" id="Phobius"/>
    </source>
</evidence>
<proteinExistence type="predicted"/>
<evidence type="ECO:0000313" key="2">
    <source>
        <dbReference type="EMBL" id="MYR32819.1"/>
    </source>
</evidence>
<dbReference type="RefSeq" id="WP_161110910.1">
    <property type="nucleotide sequence ID" value="NZ_WWHY01000001.1"/>
</dbReference>
<keyword evidence="1" id="KW-0812">Transmembrane</keyword>